<feature type="domain" description="N-acetyltransferase" evidence="3">
    <location>
        <begin position="7"/>
        <end position="156"/>
    </location>
</feature>
<dbReference type="PROSITE" id="PS51186">
    <property type="entry name" value="GNAT"/>
    <property type="match status" value="1"/>
</dbReference>
<dbReference type="EMBL" id="PXYK01000026">
    <property type="protein sequence ID" value="PSJ55705.1"/>
    <property type="molecule type" value="Genomic_DNA"/>
</dbReference>
<dbReference type="Proteomes" id="UP000241229">
    <property type="component" value="Unassembled WGS sequence"/>
</dbReference>
<proteinExistence type="predicted"/>
<accession>A0A2P7RZP5</accession>
<evidence type="ECO:0000256" key="1">
    <source>
        <dbReference type="ARBA" id="ARBA00022679"/>
    </source>
</evidence>
<protein>
    <submittedName>
        <fullName evidence="4">N-acetyltransferase</fullName>
    </submittedName>
</protein>
<keyword evidence="1 4" id="KW-0808">Transferase</keyword>
<evidence type="ECO:0000259" key="3">
    <source>
        <dbReference type="PROSITE" id="PS51186"/>
    </source>
</evidence>
<dbReference type="AlphaFoldDB" id="A0A2P7RZP5"/>
<keyword evidence="5" id="KW-1185">Reference proteome</keyword>
<sequence length="160" mass="17266">MNLDSRPFVRRLAAADVPAAAALRHAAFFADGKRSLGEDVAGLFDLLGGDGYEAAFVADVGGRPVGTCLFVREEIGSLHDLRPWLAGLVVARPFWGLGLGRSLVESVEFHAAEVGCRTLHLYTDQAEPFYRALGWRVAERMSVDGEALVLMDKVVGQPTP</sequence>
<name>A0A2P7RZP5_9HYPH</name>
<evidence type="ECO:0000313" key="5">
    <source>
        <dbReference type="Proteomes" id="UP000241229"/>
    </source>
</evidence>
<comment type="caution">
    <text evidence="4">The sequence shown here is derived from an EMBL/GenBank/DDBJ whole genome shotgun (WGS) entry which is preliminary data.</text>
</comment>
<dbReference type="Pfam" id="PF00583">
    <property type="entry name" value="Acetyltransf_1"/>
    <property type="match status" value="1"/>
</dbReference>
<dbReference type="RefSeq" id="WP_106774530.1">
    <property type="nucleotide sequence ID" value="NZ_PXYK01000026.1"/>
</dbReference>
<gene>
    <name evidence="4" type="ORF">C7I84_22850</name>
</gene>
<dbReference type="InterPro" id="IPR016181">
    <property type="entry name" value="Acyl_CoA_acyltransferase"/>
</dbReference>
<dbReference type="PANTHER" id="PTHR43877">
    <property type="entry name" value="AMINOALKYLPHOSPHONATE N-ACETYLTRANSFERASE-RELATED-RELATED"/>
    <property type="match status" value="1"/>
</dbReference>
<dbReference type="CDD" id="cd04301">
    <property type="entry name" value="NAT_SF"/>
    <property type="match status" value="1"/>
</dbReference>
<evidence type="ECO:0000313" key="4">
    <source>
        <dbReference type="EMBL" id="PSJ55705.1"/>
    </source>
</evidence>
<keyword evidence="2" id="KW-0012">Acyltransferase</keyword>
<organism evidence="4 5">
    <name type="scientific">Kumtagia ephedrae</name>
    <dbReference type="NCBI Taxonomy" id="2116701"/>
    <lineage>
        <taxon>Bacteria</taxon>
        <taxon>Pseudomonadati</taxon>
        <taxon>Pseudomonadota</taxon>
        <taxon>Alphaproteobacteria</taxon>
        <taxon>Hyphomicrobiales</taxon>
        <taxon>Phyllobacteriaceae</taxon>
        <taxon>Kumtagia</taxon>
    </lineage>
</organism>
<evidence type="ECO:0000256" key="2">
    <source>
        <dbReference type="ARBA" id="ARBA00023315"/>
    </source>
</evidence>
<dbReference type="Gene3D" id="3.40.630.30">
    <property type="match status" value="1"/>
</dbReference>
<dbReference type="InterPro" id="IPR000182">
    <property type="entry name" value="GNAT_dom"/>
</dbReference>
<reference evidence="4 5" key="1">
    <citation type="submission" date="2018-03" db="EMBL/GenBank/DDBJ databases">
        <title>The draft genome of Mesorhizobium sp. 6GN-30.</title>
        <authorList>
            <person name="Liu L."/>
            <person name="Li L."/>
            <person name="Wang T."/>
            <person name="Zhang X."/>
            <person name="Liang L."/>
        </authorList>
    </citation>
    <scope>NUCLEOTIDE SEQUENCE [LARGE SCALE GENOMIC DNA]</scope>
    <source>
        <strain evidence="4 5">6GN30</strain>
    </source>
</reference>
<dbReference type="GO" id="GO:0016747">
    <property type="term" value="F:acyltransferase activity, transferring groups other than amino-acyl groups"/>
    <property type="evidence" value="ECO:0007669"/>
    <property type="project" value="InterPro"/>
</dbReference>
<dbReference type="OrthoDB" id="9809751at2"/>
<dbReference type="SUPFAM" id="SSF55729">
    <property type="entry name" value="Acyl-CoA N-acyltransferases (Nat)"/>
    <property type="match status" value="1"/>
</dbReference>
<dbReference type="InterPro" id="IPR050832">
    <property type="entry name" value="Bact_Acetyltransf"/>
</dbReference>